<gene>
    <name evidence="2" type="ORF">EWV77_02865</name>
</gene>
<protein>
    <submittedName>
        <fullName evidence="2">CHAP domain-containing protein</fullName>
    </submittedName>
</protein>
<dbReference type="EMBL" id="SFAZ01000045">
    <property type="protein sequence ID" value="TRU79365.1"/>
    <property type="molecule type" value="Genomic_DNA"/>
</dbReference>
<organism evidence="2 3">
    <name type="scientific">Microcystis viridis Mv_BB_P_19951000_S68D</name>
    <dbReference type="NCBI Taxonomy" id="2486270"/>
    <lineage>
        <taxon>Bacteria</taxon>
        <taxon>Bacillati</taxon>
        <taxon>Cyanobacteriota</taxon>
        <taxon>Cyanophyceae</taxon>
        <taxon>Oscillatoriophycideae</taxon>
        <taxon>Chroococcales</taxon>
        <taxon>Microcystaceae</taxon>
        <taxon>Microcystis</taxon>
    </lineage>
</organism>
<comment type="caution">
    <text evidence="2">The sequence shown here is derived from an EMBL/GenBank/DDBJ whole genome shotgun (WGS) entry which is preliminary data.</text>
</comment>
<dbReference type="SUPFAM" id="SSF54001">
    <property type="entry name" value="Cysteine proteinases"/>
    <property type="match status" value="1"/>
</dbReference>
<accession>A0A552I7C0</accession>
<feature type="domain" description="Peptidase C51" evidence="1">
    <location>
        <begin position="36"/>
        <end position="123"/>
    </location>
</feature>
<dbReference type="InterPro" id="IPR007921">
    <property type="entry name" value="CHAP_dom"/>
</dbReference>
<evidence type="ECO:0000313" key="3">
    <source>
        <dbReference type="Proteomes" id="UP000320674"/>
    </source>
</evidence>
<sequence length="162" mass="18171">MTTPQDVLQIAISEIGTTENPSGYDQTKYNAWYGMNHVPWAAIFVSYCFYHAGLPLEITTDKGFAYHPHAKKWFKEHGWWHTTPQVGDIVFFDWGLGNDQLPDSVGIVEKVNSDGSIVAIRGNVDNQVKRVNHQGSTIMGYGRPPYQTSKLDSELAQVLLNS</sequence>
<evidence type="ECO:0000313" key="2">
    <source>
        <dbReference type="EMBL" id="TRU79365.1"/>
    </source>
</evidence>
<dbReference type="Proteomes" id="UP000320674">
    <property type="component" value="Unassembled WGS sequence"/>
</dbReference>
<dbReference type="AlphaFoldDB" id="A0A552I7C0"/>
<dbReference type="Pfam" id="PF05257">
    <property type="entry name" value="CHAP"/>
    <property type="match status" value="1"/>
</dbReference>
<proteinExistence type="predicted"/>
<reference evidence="2 3" key="1">
    <citation type="submission" date="2019-01" db="EMBL/GenBank/DDBJ databases">
        <title>Coherence of Microcystis species and biogeography revealed through population genomics.</title>
        <authorList>
            <person name="Perez-Carrascal O.M."/>
            <person name="Terrat Y."/>
            <person name="Giani A."/>
            <person name="Fortin N."/>
            <person name="Tromas N."/>
            <person name="Shapiro B.J."/>
        </authorList>
    </citation>
    <scope>NUCLEOTIDE SEQUENCE [LARGE SCALE GENOMIC DNA]</scope>
    <source>
        <strain evidence="2">Mv_BB_P_19951000_S68D</strain>
    </source>
</reference>
<dbReference type="InterPro" id="IPR038765">
    <property type="entry name" value="Papain-like_cys_pep_sf"/>
</dbReference>
<name>A0A552I7C0_MICVR</name>
<evidence type="ECO:0000259" key="1">
    <source>
        <dbReference type="Pfam" id="PF05257"/>
    </source>
</evidence>
<dbReference type="Gene3D" id="3.90.1720.10">
    <property type="entry name" value="endopeptidase domain like (from Nostoc punctiforme)"/>
    <property type="match status" value="1"/>
</dbReference>